<dbReference type="PROSITE" id="PS50022">
    <property type="entry name" value="FA58C_3"/>
    <property type="match status" value="1"/>
</dbReference>
<protein>
    <recommendedName>
        <fullName evidence="2">F5/8 type C domain-containing protein</fullName>
    </recommendedName>
</protein>
<accession>A0A3M6TA31</accession>
<gene>
    <name evidence="3" type="ORF">pdam_00003072</name>
</gene>
<dbReference type="Gene3D" id="2.60.120.260">
    <property type="entry name" value="Galactose-binding domain-like"/>
    <property type="match status" value="1"/>
</dbReference>
<feature type="non-terminal residue" evidence="3">
    <location>
        <position position="1"/>
    </location>
</feature>
<name>A0A3M6TA31_POCDA</name>
<dbReference type="AlphaFoldDB" id="A0A3M6TA31"/>
<dbReference type="InterPro" id="IPR000421">
    <property type="entry name" value="FA58C"/>
</dbReference>
<organism evidence="3 4">
    <name type="scientific">Pocillopora damicornis</name>
    <name type="common">Cauliflower coral</name>
    <name type="synonym">Millepora damicornis</name>
    <dbReference type="NCBI Taxonomy" id="46731"/>
    <lineage>
        <taxon>Eukaryota</taxon>
        <taxon>Metazoa</taxon>
        <taxon>Cnidaria</taxon>
        <taxon>Anthozoa</taxon>
        <taxon>Hexacorallia</taxon>
        <taxon>Scleractinia</taxon>
        <taxon>Astrocoeniina</taxon>
        <taxon>Pocilloporidae</taxon>
        <taxon>Pocillopora</taxon>
    </lineage>
</organism>
<evidence type="ECO:0000313" key="4">
    <source>
        <dbReference type="Proteomes" id="UP000275408"/>
    </source>
</evidence>
<sequence length="1093" mass="122557">RYRQFPSSFATFSQVFNGNADKDTIVNHVLIQPIIARSVQIKPKSWNGHISMRAEFYGCILSDRYQVLGRVVHVDFVKEQLETKKKVNFGDSQEQTNGIELAVMADTIHVKGDIKMRGTKKLTMFSRKLSFVKGSRLDLRAPDRPQNFKNLEPGADGKDGNHGANGTIVEISAHTVVGYINIITNGGNGNKGQNGADGRKGADSMAKVLDKTQSDCNARAKRNDKGKVTGCTENITGTPGAKGGNGGDGGYAGKSGNGGNAGRQTIYLTRLLGNIELKTCRGTGGQATKNGVGGEAPVSAGSNGKVADSFLQKLNLDRSQKDKYPVVLIKVMTRYAEDLVWVNNTRNAQAVFEFIADLAIGRDDDLRKFAKRRLGFLNKKGFDRFGNNKLFAPLMKWETFKEQLVQIKDNAQSYENAYNGIRASVERQEGIKQVLQALPLPAKNQVHKEKERLVEARRIALSEKRAYGQAITELEASMKSSLEEILVQLPDVHQTAQFNKIDLFVVLQALVGFVTGTTERDSLALLGTALKVIGHFASKCKTGSLQDNKDKLEKWLMFGKEYAALNDSSDLDFDKIDVGSVPEVMKFNKKDLFIVLQALVGFATGTAGRDPLALLGTSLTIVGHFASKCNTGSLQDNKDKLEKWLMFGKEYAALDDSSDLDFDKMDVGSVPEIMKTNLEMNKEALTTDLVCMIEERSLPRNLAKFREQIERFFMAGGARIDLIAKVIDLDNAVGGYNFDIPNLEQTSNEIESLRNSGDLDSPIAENIQQMFLDDLLTSYQQMETSFTQNLYQFYKGFEFRSLWKVGDTLVDFQRRASEAARGNEQLRGVLELTNALQEIDSIESKGRKCFTRFKYSTNTHKWSFNSVEHATLFDNLHRGKATFTIEVSDNCKSCYNVRLLKMYVELYGKETQRENNFPATVYLRLRHMSASFFRDGYGKMREFRQQNMDVWRKFEFDRFAITDTAKCQAEKKKGNKDSLFCLERDDVRFQAMCCHYLSDSPCQDVLLGAEECQSPFGSYELTIPVDEDVDCRPDGSQLTNKNCKDFDKSVYTNMNVWTHYLYWSDRYPTGPNDEKCAGHSRAKSKISVSREGF</sequence>
<dbReference type="InterPro" id="IPR008979">
    <property type="entry name" value="Galactose-bd-like_sf"/>
</dbReference>
<dbReference type="PANTHER" id="PTHR24543:SF325">
    <property type="entry name" value="F5_8 TYPE C DOMAIN-CONTAINING PROTEIN"/>
    <property type="match status" value="1"/>
</dbReference>
<feature type="region of interest" description="Disordered" evidence="1">
    <location>
        <begin position="142"/>
        <end position="162"/>
    </location>
</feature>
<feature type="domain" description="F5/8 type C" evidence="2">
    <location>
        <begin position="1"/>
        <end position="59"/>
    </location>
</feature>
<keyword evidence="4" id="KW-1185">Reference proteome</keyword>
<dbReference type="EMBL" id="RCHS01004051">
    <property type="protein sequence ID" value="RMX38124.1"/>
    <property type="molecule type" value="Genomic_DNA"/>
</dbReference>
<evidence type="ECO:0000259" key="2">
    <source>
        <dbReference type="PROSITE" id="PS50022"/>
    </source>
</evidence>
<dbReference type="PANTHER" id="PTHR24543">
    <property type="entry name" value="MULTICOPPER OXIDASE-RELATED"/>
    <property type="match status" value="1"/>
</dbReference>
<dbReference type="Proteomes" id="UP000275408">
    <property type="component" value="Unassembled WGS sequence"/>
</dbReference>
<dbReference type="OrthoDB" id="10028859at2759"/>
<dbReference type="SUPFAM" id="SSF49785">
    <property type="entry name" value="Galactose-binding domain-like"/>
    <property type="match status" value="1"/>
</dbReference>
<comment type="caution">
    <text evidence="3">The sequence shown here is derived from an EMBL/GenBank/DDBJ whole genome shotgun (WGS) entry which is preliminary data.</text>
</comment>
<reference evidence="3 4" key="1">
    <citation type="journal article" date="2018" name="Sci. Rep.">
        <title>Comparative analysis of the Pocillopora damicornis genome highlights role of immune system in coral evolution.</title>
        <authorList>
            <person name="Cunning R."/>
            <person name="Bay R.A."/>
            <person name="Gillette P."/>
            <person name="Baker A.C."/>
            <person name="Traylor-Knowles N."/>
        </authorList>
    </citation>
    <scope>NUCLEOTIDE SEQUENCE [LARGE SCALE GENOMIC DNA]</scope>
    <source>
        <strain evidence="3">RSMAS</strain>
        <tissue evidence="3">Whole animal</tissue>
    </source>
</reference>
<proteinExistence type="predicted"/>
<evidence type="ECO:0000256" key="1">
    <source>
        <dbReference type="SAM" id="MobiDB-lite"/>
    </source>
</evidence>
<evidence type="ECO:0000313" key="3">
    <source>
        <dbReference type="EMBL" id="RMX38124.1"/>
    </source>
</evidence>